<dbReference type="EMBL" id="BAABBP010000014">
    <property type="protein sequence ID" value="GAA3995244.1"/>
    <property type="molecule type" value="Genomic_DNA"/>
</dbReference>
<accession>A0ABP7RBN7</accession>
<keyword evidence="2" id="KW-1185">Reference proteome</keyword>
<proteinExistence type="predicted"/>
<evidence type="ECO:0000313" key="1">
    <source>
        <dbReference type="EMBL" id="GAA3995244.1"/>
    </source>
</evidence>
<sequence>MAWTKAMGVTALPWCGASGARARETAGKAGVDMRAAVGTIRVDGHYCNLAGPICITTRRTLGNYLPQDMKETNR</sequence>
<gene>
    <name evidence="1" type="ORF">GCM10022279_18540</name>
</gene>
<dbReference type="Proteomes" id="UP001501627">
    <property type="component" value="Unassembled WGS sequence"/>
</dbReference>
<protein>
    <submittedName>
        <fullName evidence="1">Uncharacterized protein</fullName>
    </submittedName>
</protein>
<dbReference type="RefSeq" id="WP_344869474.1">
    <property type="nucleotide sequence ID" value="NZ_BAABBP010000014.1"/>
</dbReference>
<comment type="caution">
    <text evidence="1">The sequence shown here is derived from an EMBL/GenBank/DDBJ whole genome shotgun (WGS) entry which is preliminary data.</text>
</comment>
<reference evidence="2" key="1">
    <citation type="journal article" date="2019" name="Int. J. Syst. Evol. Microbiol.">
        <title>The Global Catalogue of Microorganisms (GCM) 10K type strain sequencing project: providing services to taxonomists for standard genome sequencing and annotation.</title>
        <authorList>
            <consortium name="The Broad Institute Genomics Platform"/>
            <consortium name="The Broad Institute Genome Sequencing Center for Infectious Disease"/>
            <person name="Wu L."/>
            <person name="Ma J."/>
        </authorList>
    </citation>
    <scope>NUCLEOTIDE SEQUENCE [LARGE SCALE GENOMIC DNA]</scope>
    <source>
        <strain evidence="2">JCM 17561</strain>
    </source>
</reference>
<evidence type="ECO:0000313" key="2">
    <source>
        <dbReference type="Proteomes" id="UP001501627"/>
    </source>
</evidence>
<name>A0ABP7RBN7_9BURK</name>
<organism evidence="1 2">
    <name type="scientific">Comamonas faecalis</name>
    <dbReference type="NCBI Taxonomy" id="1387849"/>
    <lineage>
        <taxon>Bacteria</taxon>
        <taxon>Pseudomonadati</taxon>
        <taxon>Pseudomonadota</taxon>
        <taxon>Betaproteobacteria</taxon>
        <taxon>Burkholderiales</taxon>
        <taxon>Comamonadaceae</taxon>
        <taxon>Comamonas</taxon>
    </lineage>
</organism>